<accession>A0A8H8V8S4</accession>
<evidence type="ECO:0000313" key="2">
    <source>
        <dbReference type="Proteomes" id="UP000614610"/>
    </source>
</evidence>
<protein>
    <submittedName>
        <fullName evidence="1">Uncharacterized protein</fullName>
    </submittedName>
</protein>
<dbReference type="EMBL" id="WIWT01000038">
    <property type="protein sequence ID" value="KAF3210340.1"/>
    <property type="molecule type" value="Genomic_DNA"/>
</dbReference>
<dbReference type="Proteomes" id="UP000614610">
    <property type="component" value="Unassembled WGS sequence"/>
</dbReference>
<organism evidence="1 2">
    <name type="scientific">Orbilia oligospora</name>
    <name type="common">Nematode-trapping fungus</name>
    <name type="synonym">Arthrobotrys oligospora</name>
    <dbReference type="NCBI Taxonomy" id="2813651"/>
    <lineage>
        <taxon>Eukaryota</taxon>
        <taxon>Fungi</taxon>
        <taxon>Dikarya</taxon>
        <taxon>Ascomycota</taxon>
        <taxon>Pezizomycotina</taxon>
        <taxon>Orbiliomycetes</taxon>
        <taxon>Orbiliales</taxon>
        <taxon>Orbiliaceae</taxon>
        <taxon>Orbilia</taxon>
    </lineage>
</organism>
<dbReference type="AlphaFoldDB" id="A0A8H8V8S4"/>
<gene>
    <name evidence="1" type="ORF">TWF679_006835</name>
</gene>
<comment type="caution">
    <text evidence="1">The sequence shown here is derived from an EMBL/GenBank/DDBJ whole genome shotgun (WGS) entry which is preliminary data.</text>
</comment>
<sequence length="348" mass="40247">MRGFQGYNIRYGIGICILIMSGIAQAQHGRVSYNKAVRYTLDNSPKLDEIIQLLKDLYLRGRDEYRIGVIDETIIRDNNLQMWEEQTNSIVEQPGGYESVLDPNYMLMSQQLSGVLTALEKRIRGREFDWKSEDSEDEEELKSRYQPGEPFMRGPGPPHFDLLGGAESNIAKLSELNQLNQDILTTKIVVPANFYRRDLDDRPEVPGDTQSVSIWDALILLMWDPHDKGEGTALELTTWIYALEGWEDMGFYDVAGRYNLYLTVKGIYEMLSKFSWSLKDKSKSFFWNVYEKEHYEFAPIWDLTQKMVKLLQFYRDRSLQLLLLLEPLPTLMPAPVRPQIQGPQGAPN</sequence>
<reference evidence="1" key="1">
    <citation type="submission" date="2019-06" db="EMBL/GenBank/DDBJ databases">
        <authorList>
            <person name="Palmer J.M."/>
        </authorList>
    </citation>
    <scope>NUCLEOTIDE SEQUENCE</scope>
    <source>
        <strain evidence="1">TWF679</strain>
    </source>
</reference>
<dbReference type="OrthoDB" id="10302460at2759"/>
<evidence type="ECO:0000313" key="1">
    <source>
        <dbReference type="EMBL" id="KAF3210340.1"/>
    </source>
</evidence>
<proteinExistence type="predicted"/>
<name>A0A8H8V8S4_ORBOL</name>